<name>A0A5B7IWE8_PORTR</name>
<dbReference type="OrthoDB" id="4680325at2759"/>
<organism evidence="2 3">
    <name type="scientific">Portunus trituberculatus</name>
    <name type="common">Swimming crab</name>
    <name type="synonym">Neptunus trituberculatus</name>
    <dbReference type="NCBI Taxonomy" id="210409"/>
    <lineage>
        <taxon>Eukaryota</taxon>
        <taxon>Metazoa</taxon>
        <taxon>Ecdysozoa</taxon>
        <taxon>Arthropoda</taxon>
        <taxon>Crustacea</taxon>
        <taxon>Multicrustacea</taxon>
        <taxon>Malacostraca</taxon>
        <taxon>Eumalacostraca</taxon>
        <taxon>Eucarida</taxon>
        <taxon>Decapoda</taxon>
        <taxon>Pleocyemata</taxon>
        <taxon>Brachyura</taxon>
        <taxon>Eubrachyura</taxon>
        <taxon>Portunoidea</taxon>
        <taxon>Portunidae</taxon>
        <taxon>Portuninae</taxon>
        <taxon>Portunus</taxon>
    </lineage>
</organism>
<dbReference type="Gene3D" id="1.10.150.50">
    <property type="entry name" value="Transcription Factor, Ets-1"/>
    <property type="match status" value="1"/>
</dbReference>
<reference evidence="2 3" key="1">
    <citation type="submission" date="2019-05" db="EMBL/GenBank/DDBJ databases">
        <title>Another draft genome of Portunus trituberculatus and its Hox gene families provides insights of decapod evolution.</title>
        <authorList>
            <person name="Jeong J.-H."/>
            <person name="Song I."/>
            <person name="Kim S."/>
            <person name="Choi T."/>
            <person name="Kim D."/>
            <person name="Ryu S."/>
            <person name="Kim W."/>
        </authorList>
    </citation>
    <scope>NUCLEOTIDE SEQUENCE [LARGE SCALE GENOMIC DNA]</scope>
    <source>
        <tissue evidence="2">Muscle</tissue>
    </source>
</reference>
<dbReference type="AlphaFoldDB" id="A0A5B7IWE8"/>
<dbReference type="PANTHER" id="PTHR12287:SF23">
    <property type="entry name" value="AROUSER, ISOFORM A-RELATED"/>
    <property type="match status" value="1"/>
</dbReference>
<keyword evidence="3" id="KW-1185">Reference proteome</keyword>
<dbReference type="FunFam" id="1.10.150.50:FF:000084">
    <property type="entry name" value="EPS (Human endocytosis) related"/>
    <property type="match status" value="1"/>
</dbReference>
<protein>
    <submittedName>
        <fullName evidence="2">Epidermal growth factor receptor kinase substrate 8</fullName>
    </submittedName>
</protein>
<dbReference type="SUPFAM" id="SSF47769">
    <property type="entry name" value="SAM/Pointed domain"/>
    <property type="match status" value="1"/>
</dbReference>
<dbReference type="InterPro" id="IPR013761">
    <property type="entry name" value="SAM/pointed_sf"/>
</dbReference>
<keyword evidence="2" id="KW-0808">Transferase</keyword>
<proteinExistence type="predicted"/>
<dbReference type="Pfam" id="PF18016">
    <property type="entry name" value="SAM_3"/>
    <property type="match status" value="1"/>
</dbReference>
<accession>A0A5B7IWE8</accession>
<feature type="domain" description="SAM" evidence="1">
    <location>
        <begin position="25"/>
        <end position="88"/>
    </location>
</feature>
<dbReference type="GO" id="GO:0005886">
    <property type="term" value="C:plasma membrane"/>
    <property type="evidence" value="ECO:0007669"/>
    <property type="project" value="TreeGrafter"/>
</dbReference>
<evidence type="ECO:0000313" key="3">
    <source>
        <dbReference type="Proteomes" id="UP000324222"/>
    </source>
</evidence>
<keyword evidence="2" id="KW-0418">Kinase</keyword>
<dbReference type="GO" id="GO:0003779">
    <property type="term" value="F:actin binding"/>
    <property type="evidence" value="ECO:0007669"/>
    <property type="project" value="TreeGrafter"/>
</dbReference>
<dbReference type="GO" id="GO:0016301">
    <property type="term" value="F:kinase activity"/>
    <property type="evidence" value="ECO:0007669"/>
    <property type="project" value="UniProtKB-KW"/>
</dbReference>
<dbReference type="PANTHER" id="PTHR12287">
    <property type="entry name" value="EPIDERMAL GROWTH FACTOR RECEPTOR KINASE SUBSTRATE EPS8-RELATED PROTEIN"/>
    <property type="match status" value="1"/>
</dbReference>
<dbReference type="Proteomes" id="UP000324222">
    <property type="component" value="Unassembled WGS sequence"/>
</dbReference>
<sequence>MNAELKMVLESFRRQRPHLEIVKTPDVFINQKSSPQEVQAWLKDKGFSKRIMKQFEGVDGEKMFTLNKNKIEEYCGAREGARLYSQITVQRNVSGFKTARSSELRQILAKQRNKMESDTTSKVQKVEKDFEFLEEYDKSGYQTDSGKM</sequence>
<evidence type="ECO:0000259" key="1">
    <source>
        <dbReference type="Pfam" id="PF18016"/>
    </source>
</evidence>
<dbReference type="EMBL" id="VSRR010071736">
    <property type="protein sequence ID" value="MPC86519.1"/>
    <property type="molecule type" value="Genomic_DNA"/>
</dbReference>
<comment type="caution">
    <text evidence="2">The sequence shown here is derived from an EMBL/GenBank/DDBJ whole genome shotgun (WGS) entry which is preliminary data.</text>
</comment>
<evidence type="ECO:0000313" key="2">
    <source>
        <dbReference type="EMBL" id="MPC86519.1"/>
    </source>
</evidence>
<dbReference type="GO" id="GO:0035023">
    <property type="term" value="P:regulation of Rho protein signal transduction"/>
    <property type="evidence" value="ECO:0007669"/>
    <property type="project" value="TreeGrafter"/>
</dbReference>
<dbReference type="GO" id="GO:0007266">
    <property type="term" value="P:Rho protein signal transduction"/>
    <property type="evidence" value="ECO:0007669"/>
    <property type="project" value="TreeGrafter"/>
</dbReference>
<dbReference type="InterPro" id="IPR041418">
    <property type="entry name" value="SAM_3"/>
</dbReference>
<gene>
    <name evidence="2" type="primary">Eps8_0</name>
    <name evidence="2" type="ORF">E2C01_081349</name>
</gene>
<keyword evidence="2" id="KW-0675">Receptor</keyword>
<dbReference type="InterPro" id="IPR039801">
    <property type="entry name" value="EPS8-like"/>
</dbReference>